<feature type="region of interest" description="Disordered" evidence="1">
    <location>
        <begin position="366"/>
        <end position="490"/>
    </location>
</feature>
<feature type="region of interest" description="Disordered" evidence="1">
    <location>
        <begin position="249"/>
        <end position="279"/>
    </location>
</feature>
<dbReference type="GeneID" id="25991047"/>
<gene>
    <name evidence="2" type="ORF">A1Q1_07535</name>
</gene>
<feature type="compositionally biased region" description="Basic and acidic residues" evidence="1">
    <location>
        <begin position="460"/>
        <end position="470"/>
    </location>
</feature>
<comment type="caution">
    <text evidence="2">The sequence shown here is derived from an EMBL/GenBank/DDBJ whole genome shotgun (WGS) entry which is preliminary data.</text>
</comment>
<proteinExistence type="predicted"/>
<organism evidence="2 3">
    <name type="scientific">Trichosporon asahii var. asahii (strain ATCC 90039 / CBS 2479 / JCM 2466 / KCTC 7840 / NBRC 103889/ NCYC 2677 / UAMH 7654)</name>
    <name type="common">Yeast</name>
    <dbReference type="NCBI Taxonomy" id="1186058"/>
    <lineage>
        <taxon>Eukaryota</taxon>
        <taxon>Fungi</taxon>
        <taxon>Dikarya</taxon>
        <taxon>Basidiomycota</taxon>
        <taxon>Agaricomycotina</taxon>
        <taxon>Tremellomycetes</taxon>
        <taxon>Trichosporonales</taxon>
        <taxon>Trichosporonaceae</taxon>
        <taxon>Trichosporon</taxon>
    </lineage>
</organism>
<dbReference type="OrthoDB" id="3224257at2759"/>
<dbReference type="VEuPathDB" id="FungiDB:A1Q1_07535"/>
<sequence length="504" mass="54873">MLLRLLPAPTQAQPAPPTILFTLPLPASPYTSRGVPLPPNLLAHRSLCVQEDIECTNVLLGDKASWIGGVVDSVTFSLPQETIVVHFIDGTSINVNLSNECIAQLGHVVNEVQLSFAAVNASTAPPPLVASPADVSGRRSPMSILSSLITPLISAPQPRPVLPPHVAVHQQPARAHRRQARSLLVDAFRRHVLPVLKETLPSAYLLWTIQSEANQKVAEFNRGRDEIVELVEASGLQLDLSVEQVSLHDRRDSSSTLGGDSEFAATTSSSDSSMAPGSPQRFLASVPAVSAMPVAQRVIYSAQLTRVTHLAARLGSITKLATRYEREEGKRQWFEHMELTRDADKALRRAFSNGLLRRTDTLNATPLQRSSLSQSVTAAELDGTASHPSSSLESIMENDLSDMESEPELDDRSSSASPEPLPTTPTMERSLSFASDEGYCQEPLSPTPERKAQFADAAEVSERLSPEWHQHQAPPDVPLPPCPKFGDTWEAPKHDLWPGLKITY</sequence>
<feature type="compositionally biased region" description="Acidic residues" evidence="1">
    <location>
        <begin position="399"/>
        <end position="409"/>
    </location>
</feature>
<reference evidence="2 3" key="1">
    <citation type="journal article" date="2012" name="Eukaryot. Cell">
        <title>Draft genome sequence of CBS 2479, the standard type strain of Trichosporon asahii.</title>
        <authorList>
            <person name="Yang R.Y."/>
            <person name="Li H.T."/>
            <person name="Zhu H."/>
            <person name="Zhou G.P."/>
            <person name="Wang M."/>
            <person name="Wang L."/>
        </authorList>
    </citation>
    <scope>NUCLEOTIDE SEQUENCE [LARGE SCALE GENOMIC DNA]</scope>
    <source>
        <strain evidence="3">ATCC 90039 / CBS 2479 / JCM 2466 / KCTC 7840 / NCYC 2677 / UAMH 7654</strain>
    </source>
</reference>
<dbReference type="KEGG" id="tasa:A1Q1_07535"/>
<feature type="compositionally biased region" description="Polar residues" evidence="1">
    <location>
        <begin position="366"/>
        <end position="377"/>
    </location>
</feature>
<feature type="compositionally biased region" description="Low complexity" evidence="1">
    <location>
        <begin position="260"/>
        <end position="273"/>
    </location>
</feature>
<dbReference type="AlphaFoldDB" id="J6F7C9"/>
<dbReference type="RefSeq" id="XP_014182405.1">
    <property type="nucleotide sequence ID" value="XM_014326930.1"/>
</dbReference>
<protein>
    <submittedName>
        <fullName evidence="2">Uncharacterized protein</fullName>
    </submittedName>
</protein>
<name>J6F7C9_TRIAS</name>
<evidence type="ECO:0000313" key="2">
    <source>
        <dbReference type="EMBL" id="EJT51257.1"/>
    </source>
</evidence>
<evidence type="ECO:0000256" key="1">
    <source>
        <dbReference type="SAM" id="MobiDB-lite"/>
    </source>
</evidence>
<feature type="compositionally biased region" description="Polar residues" evidence="1">
    <location>
        <begin position="424"/>
        <end position="433"/>
    </location>
</feature>
<dbReference type="Proteomes" id="UP000002748">
    <property type="component" value="Unassembled WGS sequence"/>
</dbReference>
<accession>J6F7C9</accession>
<dbReference type="HOGENOM" id="CLU_540999_0_0_1"/>
<dbReference type="EMBL" id="ALBS01000066">
    <property type="protein sequence ID" value="EJT51257.1"/>
    <property type="molecule type" value="Genomic_DNA"/>
</dbReference>
<evidence type="ECO:0000313" key="3">
    <source>
        <dbReference type="Proteomes" id="UP000002748"/>
    </source>
</evidence>